<dbReference type="SUPFAM" id="SSF48008">
    <property type="entry name" value="GntR ligand-binding domain-like"/>
    <property type="match status" value="1"/>
</dbReference>
<dbReference type="EMBL" id="CP013652">
    <property type="protein sequence ID" value="ALS20783.1"/>
    <property type="molecule type" value="Genomic_DNA"/>
</dbReference>
<dbReference type="AlphaFoldDB" id="A0A0U2MTZ2"/>
<reference evidence="4 5" key="2">
    <citation type="journal article" date="2016" name="Genome Announc.">
        <title>Complete Genome Sequences of Two Interactive Moderate Thermophiles, Paenibacillus napthalenovorans 32O-Y and Paenibacillus sp. 32O-W.</title>
        <authorList>
            <person name="Butler R.R.III."/>
            <person name="Wang J."/>
            <person name="Stark B.C."/>
            <person name="Pombert J.F."/>
        </authorList>
    </citation>
    <scope>NUCLEOTIDE SEQUENCE [LARGE SCALE GENOMIC DNA]</scope>
    <source>
        <strain evidence="4 5">32O-Y</strain>
    </source>
</reference>
<proteinExistence type="predicted"/>
<dbReference type="SMR" id="A0A0U2MTZ2"/>
<dbReference type="Gene3D" id="1.10.10.10">
    <property type="entry name" value="Winged helix-like DNA-binding domain superfamily/Winged helix DNA-binding domain"/>
    <property type="match status" value="1"/>
</dbReference>
<dbReference type="PANTHER" id="PTHR43537:SF24">
    <property type="entry name" value="GLUCONATE OPERON TRANSCRIPTIONAL REPRESSOR"/>
    <property type="match status" value="1"/>
</dbReference>
<keyword evidence="2" id="KW-0238">DNA-binding</keyword>
<keyword evidence="1" id="KW-0805">Transcription regulation</keyword>
<dbReference type="PROSITE" id="PS50949">
    <property type="entry name" value="HTH_GNTR"/>
    <property type="match status" value="1"/>
</dbReference>
<evidence type="ECO:0000256" key="3">
    <source>
        <dbReference type="ARBA" id="ARBA00023163"/>
    </source>
</evidence>
<dbReference type="KEGG" id="pnp:IJ22_03940"/>
<dbReference type="SMART" id="SM00345">
    <property type="entry name" value="HTH_GNTR"/>
    <property type="match status" value="1"/>
</dbReference>
<dbReference type="InterPro" id="IPR036388">
    <property type="entry name" value="WH-like_DNA-bd_sf"/>
</dbReference>
<dbReference type="InterPro" id="IPR036390">
    <property type="entry name" value="WH_DNA-bd_sf"/>
</dbReference>
<dbReference type="GO" id="GO:0003700">
    <property type="term" value="F:DNA-binding transcription factor activity"/>
    <property type="evidence" value="ECO:0007669"/>
    <property type="project" value="InterPro"/>
</dbReference>
<dbReference type="CDD" id="cd07377">
    <property type="entry name" value="WHTH_GntR"/>
    <property type="match status" value="1"/>
</dbReference>
<keyword evidence="5" id="KW-1185">Reference proteome</keyword>
<evidence type="ECO:0000313" key="5">
    <source>
        <dbReference type="Proteomes" id="UP000061660"/>
    </source>
</evidence>
<dbReference type="PATRIC" id="fig|162209.4.peg.413"/>
<keyword evidence="3" id="KW-0804">Transcription</keyword>
<accession>A0A0U2MTZ2</accession>
<dbReference type="Pfam" id="PF00392">
    <property type="entry name" value="GntR"/>
    <property type="match status" value="1"/>
</dbReference>
<protein>
    <submittedName>
        <fullName evidence="4">GntR family transcriptional regulator</fullName>
    </submittedName>
</protein>
<evidence type="ECO:0000256" key="2">
    <source>
        <dbReference type="ARBA" id="ARBA00023125"/>
    </source>
</evidence>
<reference evidence="5" key="1">
    <citation type="submission" date="2015-12" db="EMBL/GenBank/DDBJ databases">
        <title>Complete genome sequences of two moderately thermophilic Paenibacillus species.</title>
        <authorList>
            <person name="Butler R.III."/>
            <person name="Wang J."/>
            <person name="Stark B.C."/>
            <person name="Pombert J.-F."/>
        </authorList>
    </citation>
    <scope>NUCLEOTIDE SEQUENCE [LARGE SCALE GENOMIC DNA]</scope>
    <source>
        <strain evidence="5">32O-Y</strain>
    </source>
</reference>
<dbReference type="PANTHER" id="PTHR43537">
    <property type="entry name" value="TRANSCRIPTIONAL REGULATOR, GNTR FAMILY"/>
    <property type="match status" value="1"/>
</dbReference>
<evidence type="ECO:0000313" key="4">
    <source>
        <dbReference type="EMBL" id="ALS20783.1"/>
    </source>
</evidence>
<gene>
    <name evidence="4" type="ORF">IJ22_03940</name>
</gene>
<dbReference type="OrthoDB" id="368257at2"/>
<dbReference type="STRING" id="162209.IJ22_03940"/>
<dbReference type="Gene3D" id="1.20.120.530">
    <property type="entry name" value="GntR ligand-binding domain-like"/>
    <property type="match status" value="1"/>
</dbReference>
<dbReference type="PRINTS" id="PR00035">
    <property type="entry name" value="HTHGNTR"/>
</dbReference>
<dbReference type="Proteomes" id="UP000061660">
    <property type="component" value="Chromosome"/>
</dbReference>
<dbReference type="GO" id="GO:0003677">
    <property type="term" value="F:DNA binding"/>
    <property type="evidence" value="ECO:0007669"/>
    <property type="project" value="UniProtKB-KW"/>
</dbReference>
<dbReference type="Pfam" id="PF07729">
    <property type="entry name" value="FCD"/>
    <property type="match status" value="1"/>
</dbReference>
<dbReference type="InterPro" id="IPR008920">
    <property type="entry name" value="TF_FadR/GntR_C"/>
</dbReference>
<organism evidence="4 5">
    <name type="scientific">Paenibacillus naphthalenovorans</name>
    <dbReference type="NCBI Taxonomy" id="162209"/>
    <lineage>
        <taxon>Bacteria</taxon>
        <taxon>Bacillati</taxon>
        <taxon>Bacillota</taxon>
        <taxon>Bacilli</taxon>
        <taxon>Bacillales</taxon>
        <taxon>Paenibacillaceae</taxon>
        <taxon>Paenibacillus</taxon>
    </lineage>
</organism>
<dbReference type="InterPro" id="IPR000524">
    <property type="entry name" value="Tscrpt_reg_HTH_GntR"/>
</dbReference>
<sequence length="229" mass="26323">MNTEFPASLMEGLPLGEKIANELRIQIIGGKLEKGSVLSENQIAADFGTSRGPVRDALKTLSNEGLIRLERMGVVILGLTPEDMQEIYDVRILIEGFIMERLSHDFNESRRNTLLHIIDKMELAAKHNDDVDFSRYDMEFHETMIRYCNHQRIFRLWNGIRPIIFAALLVATKNRFARAVEGVPQLIHQHRSIVDAISEGDQEHIRQAAKDHYTEAFKTVSQSLFFFER</sequence>
<name>A0A0U2MTZ2_9BACL</name>
<dbReference type="SUPFAM" id="SSF46785">
    <property type="entry name" value="Winged helix' DNA-binding domain"/>
    <property type="match status" value="1"/>
</dbReference>
<dbReference type="InterPro" id="IPR011711">
    <property type="entry name" value="GntR_C"/>
</dbReference>
<dbReference type="SMART" id="SM00895">
    <property type="entry name" value="FCD"/>
    <property type="match status" value="1"/>
</dbReference>
<evidence type="ECO:0000256" key="1">
    <source>
        <dbReference type="ARBA" id="ARBA00023015"/>
    </source>
</evidence>
<dbReference type="RefSeq" id="WP_062406855.1">
    <property type="nucleotide sequence ID" value="NZ_BJCS01000002.1"/>
</dbReference>